<accession>A0A078JL80</accession>
<gene>
    <name evidence="2" type="primary">BnaUnng01500D</name>
    <name evidence="2" type="ORF">GSBRNA2T00054522001</name>
</gene>
<reference evidence="2" key="2">
    <citation type="submission" date="2014-06" db="EMBL/GenBank/DDBJ databases">
        <authorList>
            <person name="Genoscope - CEA"/>
        </authorList>
    </citation>
    <scope>NUCLEOTIDE SEQUENCE</scope>
</reference>
<dbReference type="AlphaFoldDB" id="A0A078JL80"/>
<dbReference type="Pfam" id="PF00646">
    <property type="entry name" value="F-box"/>
    <property type="match status" value="1"/>
</dbReference>
<dbReference type="CDD" id="cd22157">
    <property type="entry name" value="F-box_AtFBW1-like"/>
    <property type="match status" value="1"/>
</dbReference>
<organism evidence="2">
    <name type="scientific">Brassica napus</name>
    <name type="common">Rape</name>
    <dbReference type="NCBI Taxonomy" id="3708"/>
    <lineage>
        <taxon>Eukaryota</taxon>
        <taxon>Viridiplantae</taxon>
        <taxon>Streptophyta</taxon>
        <taxon>Embryophyta</taxon>
        <taxon>Tracheophyta</taxon>
        <taxon>Spermatophyta</taxon>
        <taxon>Magnoliopsida</taxon>
        <taxon>eudicotyledons</taxon>
        <taxon>Gunneridae</taxon>
        <taxon>Pentapetalae</taxon>
        <taxon>rosids</taxon>
        <taxon>malvids</taxon>
        <taxon>Brassicales</taxon>
        <taxon>Brassicaceae</taxon>
        <taxon>Brassiceae</taxon>
        <taxon>Brassica</taxon>
    </lineage>
</organism>
<name>A0A078JL80_BRANA</name>
<dbReference type="PANTHER" id="PTHR31111:SF79">
    <property type="entry name" value="F-BOX DOMAIN-CONTAINING PROTEIN"/>
    <property type="match status" value="1"/>
</dbReference>
<dbReference type="OMA" id="IVECGIP"/>
<dbReference type="PANTHER" id="PTHR31111">
    <property type="entry name" value="BNAA05G37150D PROTEIN-RELATED"/>
    <property type="match status" value="1"/>
</dbReference>
<dbReference type="STRING" id="3708.A0A078JL80"/>
<reference evidence="2" key="1">
    <citation type="journal article" date="2014" name="Science">
        <title>Plant genetics. Early allopolyploid evolution in the post-Neolithic Brassica napus oilseed genome.</title>
        <authorList>
            <person name="Chalhoub B."/>
            <person name="Denoeud F."/>
            <person name="Liu S."/>
            <person name="Parkin I.A."/>
            <person name="Tang H."/>
            <person name="Wang X."/>
            <person name="Chiquet J."/>
            <person name="Belcram H."/>
            <person name="Tong C."/>
            <person name="Samans B."/>
            <person name="Correa M."/>
            <person name="Da Silva C."/>
            <person name="Just J."/>
            <person name="Falentin C."/>
            <person name="Koh C.S."/>
            <person name="Le Clainche I."/>
            <person name="Bernard M."/>
            <person name="Bento P."/>
            <person name="Noel B."/>
            <person name="Labadie K."/>
            <person name="Alberti A."/>
            <person name="Charles M."/>
            <person name="Arnaud D."/>
            <person name="Guo H."/>
            <person name="Daviaud C."/>
            <person name="Alamery S."/>
            <person name="Jabbari K."/>
            <person name="Zhao M."/>
            <person name="Edger P.P."/>
            <person name="Chelaifa H."/>
            <person name="Tack D."/>
            <person name="Lassalle G."/>
            <person name="Mestiri I."/>
            <person name="Schnel N."/>
            <person name="Le Paslier M.C."/>
            <person name="Fan G."/>
            <person name="Renault V."/>
            <person name="Bayer P.E."/>
            <person name="Golicz A.A."/>
            <person name="Manoli S."/>
            <person name="Lee T.H."/>
            <person name="Thi V.H."/>
            <person name="Chalabi S."/>
            <person name="Hu Q."/>
            <person name="Fan C."/>
            <person name="Tollenaere R."/>
            <person name="Lu Y."/>
            <person name="Battail C."/>
            <person name="Shen J."/>
            <person name="Sidebottom C.H."/>
            <person name="Wang X."/>
            <person name="Canaguier A."/>
            <person name="Chauveau A."/>
            <person name="Berard A."/>
            <person name="Deniot G."/>
            <person name="Guan M."/>
            <person name="Liu Z."/>
            <person name="Sun F."/>
            <person name="Lim Y.P."/>
            <person name="Lyons E."/>
            <person name="Town C.D."/>
            <person name="Bancroft I."/>
            <person name="Wang X."/>
            <person name="Meng J."/>
            <person name="Ma J."/>
            <person name="Pires J.C."/>
            <person name="King G.J."/>
            <person name="Brunel D."/>
            <person name="Delourme R."/>
            <person name="Renard M."/>
            <person name="Aury J.M."/>
            <person name="Adams K.L."/>
            <person name="Batley J."/>
            <person name="Snowdon R.J."/>
            <person name="Tost J."/>
            <person name="Edwards D."/>
            <person name="Zhou Y."/>
            <person name="Hua W."/>
            <person name="Sharpe A.G."/>
            <person name="Paterson A.H."/>
            <person name="Guan C."/>
            <person name="Wincker P."/>
        </authorList>
    </citation>
    <scope>NUCLEOTIDE SEQUENCE [LARGE SCALE GENOMIC DNA]</scope>
</reference>
<dbReference type="SUPFAM" id="SSF81383">
    <property type="entry name" value="F-box domain"/>
    <property type="match status" value="1"/>
</dbReference>
<dbReference type="EMBL" id="LK035317">
    <property type="protein sequence ID" value="CDY66546.1"/>
    <property type="molecule type" value="Genomic_DNA"/>
</dbReference>
<dbReference type="NCBIfam" id="TIGR01640">
    <property type="entry name" value="F_box_assoc_1"/>
    <property type="match status" value="1"/>
</dbReference>
<proteinExistence type="predicted"/>
<dbReference type="SMART" id="SM00256">
    <property type="entry name" value="FBOX"/>
    <property type="match status" value="1"/>
</dbReference>
<dbReference type="InterPro" id="IPR017451">
    <property type="entry name" value="F-box-assoc_interact_dom"/>
</dbReference>
<dbReference type="InterPro" id="IPR036047">
    <property type="entry name" value="F-box-like_dom_sf"/>
</dbReference>
<dbReference type="Gene3D" id="1.20.1280.50">
    <property type="match status" value="1"/>
</dbReference>
<feature type="domain" description="F-box" evidence="1">
    <location>
        <begin position="31"/>
        <end position="71"/>
    </location>
</feature>
<dbReference type="InterPro" id="IPR013187">
    <property type="entry name" value="F-box-assoc_dom_typ3"/>
</dbReference>
<evidence type="ECO:0000259" key="1">
    <source>
        <dbReference type="SMART" id="SM00256"/>
    </source>
</evidence>
<dbReference type="Pfam" id="PF08268">
    <property type="entry name" value="FBA_3"/>
    <property type="match status" value="1"/>
</dbReference>
<protein>
    <submittedName>
        <fullName evidence="2">BnaUnng01500D protein</fullName>
    </submittedName>
</protein>
<dbReference type="PaxDb" id="3708-A0A078JL80"/>
<evidence type="ECO:0000313" key="2">
    <source>
        <dbReference type="EMBL" id="CDY66546.1"/>
    </source>
</evidence>
<dbReference type="InterPro" id="IPR001810">
    <property type="entry name" value="F-box_dom"/>
</dbReference>
<dbReference type="Gramene" id="CDY66546">
    <property type="protein sequence ID" value="CDY66546"/>
    <property type="gene ID" value="GSBRNA2T00054522001"/>
</dbReference>
<sequence>MTSRRRNIPEGHNTILQCHSRTCTEEYSETIPHDLIIEIVSRLPTKSVARCRCVSKLWSSLLVHPHFTETYLTRSSASPKILFACVKDGKVSFYTSPQPDDDKASSPITATYHMNFTFDHVIDIYSPMSGLVCIRDGRILKGRKTAAMVWEICNPSTGQSVILPKMKSRKRTGAKSFFGYDPIEKQFKVLSMFITKNGISNEHQVLTLAPTGKLLESRSIRRVEIQGMGGFKQVYTFVNPVEDVKLMQTF</sequence>